<keyword evidence="12" id="KW-1185">Reference proteome</keyword>
<feature type="region of interest" description="Disordered" evidence="9">
    <location>
        <begin position="213"/>
        <end position="256"/>
    </location>
</feature>
<evidence type="ECO:0000256" key="7">
    <source>
        <dbReference type="ARBA" id="ARBA00023321"/>
    </source>
</evidence>
<feature type="region of interest" description="Disordered" evidence="9">
    <location>
        <begin position="28"/>
        <end position="53"/>
    </location>
</feature>
<dbReference type="PANTHER" id="PTHR11834:SF0">
    <property type="entry name" value="PROTEIN SCALLOPED"/>
    <property type="match status" value="1"/>
</dbReference>
<evidence type="ECO:0000313" key="12">
    <source>
        <dbReference type="Proteomes" id="UP000184383"/>
    </source>
</evidence>
<dbReference type="VEuPathDB" id="FungiDB:ASPWEDRAFT_49600"/>
<dbReference type="Pfam" id="PF01285">
    <property type="entry name" value="TEA"/>
    <property type="match status" value="1"/>
</dbReference>
<evidence type="ECO:0000256" key="4">
    <source>
        <dbReference type="ARBA" id="ARBA00023159"/>
    </source>
</evidence>
<gene>
    <name evidence="11" type="ORF">ASPWEDRAFT_49600</name>
</gene>
<feature type="domain" description="TEA" evidence="10">
    <location>
        <begin position="131"/>
        <end position="205"/>
    </location>
</feature>
<evidence type="ECO:0000256" key="9">
    <source>
        <dbReference type="SAM" id="MobiDB-lite"/>
    </source>
</evidence>
<keyword evidence="3" id="KW-0805">Transcription regulation</keyword>
<feature type="compositionally biased region" description="Polar residues" evidence="9">
    <location>
        <begin position="100"/>
        <end position="115"/>
    </location>
</feature>
<organism evidence="11 12">
    <name type="scientific">Aspergillus wentii DTO 134E9</name>
    <dbReference type="NCBI Taxonomy" id="1073089"/>
    <lineage>
        <taxon>Eukaryota</taxon>
        <taxon>Fungi</taxon>
        <taxon>Dikarya</taxon>
        <taxon>Ascomycota</taxon>
        <taxon>Pezizomycotina</taxon>
        <taxon>Eurotiomycetes</taxon>
        <taxon>Eurotiomycetidae</taxon>
        <taxon>Eurotiales</taxon>
        <taxon>Aspergillaceae</taxon>
        <taxon>Aspergillus</taxon>
        <taxon>Aspergillus subgen. Cremei</taxon>
    </lineage>
</organism>
<evidence type="ECO:0000256" key="6">
    <source>
        <dbReference type="ARBA" id="ARBA00023242"/>
    </source>
</evidence>
<evidence type="ECO:0000256" key="3">
    <source>
        <dbReference type="ARBA" id="ARBA00023015"/>
    </source>
</evidence>
<dbReference type="RefSeq" id="XP_040693347.1">
    <property type="nucleotide sequence ID" value="XM_040837296.1"/>
</dbReference>
<dbReference type="GO" id="GO:0048315">
    <property type="term" value="P:conidium formation"/>
    <property type="evidence" value="ECO:0007669"/>
    <property type="project" value="UniProtKB-KW"/>
</dbReference>
<dbReference type="AlphaFoldDB" id="A0A1L9RXJ2"/>
<comment type="subcellular location">
    <subcellularLocation>
        <location evidence="1">Nucleus</location>
    </subcellularLocation>
</comment>
<name>A0A1L9RXJ2_ASPWE</name>
<keyword evidence="7" id="KW-0749">Sporulation</keyword>
<reference evidence="12" key="1">
    <citation type="journal article" date="2017" name="Genome Biol.">
        <title>Comparative genomics reveals high biological diversity and specific adaptations in the industrially and medically important fungal genus Aspergillus.</title>
        <authorList>
            <person name="de Vries R.P."/>
            <person name="Riley R."/>
            <person name="Wiebenga A."/>
            <person name="Aguilar-Osorio G."/>
            <person name="Amillis S."/>
            <person name="Uchima C.A."/>
            <person name="Anderluh G."/>
            <person name="Asadollahi M."/>
            <person name="Askin M."/>
            <person name="Barry K."/>
            <person name="Battaglia E."/>
            <person name="Bayram O."/>
            <person name="Benocci T."/>
            <person name="Braus-Stromeyer S.A."/>
            <person name="Caldana C."/>
            <person name="Canovas D."/>
            <person name="Cerqueira G.C."/>
            <person name="Chen F."/>
            <person name="Chen W."/>
            <person name="Choi C."/>
            <person name="Clum A."/>
            <person name="Dos Santos R.A."/>
            <person name="Damasio A.R."/>
            <person name="Diallinas G."/>
            <person name="Emri T."/>
            <person name="Fekete E."/>
            <person name="Flipphi M."/>
            <person name="Freyberg S."/>
            <person name="Gallo A."/>
            <person name="Gournas C."/>
            <person name="Habgood R."/>
            <person name="Hainaut M."/>
            <person name="Harispe M.L."/>
            <person name="Henrissat B."/>
            <person name="Hilden K.S."/>
            <person name="Hope R."/>
            <person name="Hossain A."/>
            <person name="Karabika E."/>
            <person name="Karaffa L."/>
            <person name="Karanyi Z."/>
            <person name="Krasevec N."/>
            <person name="Kuo A."/>
            <person name="Kusch H."/>
            <person name="LaButti K."/>
            <person name="Lagendijk E.L."/>
            <person name="Lapidus A."/>
            <person name="Levasseur A."/>
            <person name="Lindquist E."/>
            <person name="Lipzen A."/>
            <person name="Logrieco A.F."/>
            <person name="MacCabe A."/>
            <person name="Maekelae M.R."/>
            <person name="Malavazi I."/>
            <person name="Melin P."/>
            <person name="Meyer V."/>
            <person name="Mielnichuk N."/>
            <person name="Miskei M."/>
            <person name="Molnar A.P."/>
            <person name="Mule G."/>
            <person name="Ngan C.Y."/>
            <person name="Orejas M."/>
            <person name="Orosz E."/>
            <person name="Ouedraogo J.P."/>
            <person name="Overkamp K.M."/>
            <person name="Park H.-S."/>
            <person name="Perrone G."/>
            <person name="Piumi F."/>
            <person name="Punt P.J."/>
            <person name="Ram A.F."/>
            <person name="Ramon A."/>
            <person name="Rauscher S."/>
            <person name="Record E."/>
            <person name="Riano-Pachon D.M."/>
            <person name="Robert V."/>
            <person name="Roehrig J."/>
            <person name="Ruller R."/>
            <person name="Salamov A."/>
            <person name="Salih N.S."/>
            <person name="Samson R.A."/>
            <person name="Sandor E."/>
            <person name="Sanguinetti M."/>
            <person name="Schuetze T."/>
            <person name="Sepcic K."/>
            <person name="Shelest E."/>
            <person name="Sherlock G."/>
            <person name="Sophianopoulou V."/>
            <person name="Squina F.M."/>
            <person name="Sun H."/>
            <person name="Susca A."/>
            <person name="Todd R.B."/>
            <person name="Tsang A."/>
            <person name="Unkles S.E."/>
            <person name="van de Wiele N."/>
            <person name="van Rossen-Uffink D."/>
            <person name="Oliveira J.V."/>
            <person name="Vesth T.C."/>
            <person name="Visser J."/>
            <person name="Yu J.-H."/>
            <person name="Zhou M."/>
            <person name="Andersen M.R."/>
            <person name="Archer D.B."/>
            <person name="Baker S.E."/>
            <person name="Benoit I."/>
            <person name="Brakhage A.A."/>
            <person name="Braus G.H."/>
            <person name="Fischer R."/>
            <person name="Frisvad J.C."/>
            <person name="Goldman G.H."/>
            <person name="Houbraken J."/>
            <person name="Oakley B."/>
            <person name="Pocsi I."/>
            <person name="Scazzocchio C."/>
            <person name="Seiboth B."/>
            <person name="vanKuyk P.A."/>
            <person name="Wortman J."/>
            <person name="Dyer P.S."/>
            <person name="Grigoriev I.V."/>
        </authorList>
    </citation>
    <scope>NUCLEOTIDE SEQUENCE [LARGE SCALE GENOMIC DNA]</scope>
    <source>
        <strain evidence="12">DTO 134E9</strain>
    </source>
</reference>
<evidence type="ECO:0000256" key="8">
    <source>
        <dbReference type="PROSITE-ProRule" id="PRU00505"/>
    </source>
</evidence>
<evidence type="ECO:0000313" key="11">
    <source>
        <dbReference type="EMBL" id="OJJ39671.1"/>
    </source>
</evidence>
<dbReference type="GO" id="GO:0000981">
    <property type="term" value="F:DNA-binding transcription factor activity, RNA polymerase II-specific"/>
    <property type="evidence" value="ECO:0007669"/>
    <property type="project" value="TreeGrafter"/>
</dbReference>
<dbReference type="EMBL" id="KV878210">
    <property type="protein sequence ID" value="OJJ39671.1"/>
    <property type="molecule type" value="Genomic_DNA"/>
</dbReference>
<feature type="compositionally biased region" description="Polar residues" evidence="9">
    <location>
        <begin position="28"/>
        <end position="48"/>
    </location>
</feature>
<evidence type="ECO:0000259" key="10">
    <source>
        <dbReference type="PROSITE" id="PS51088"/>
    </source>
</evidence>
<dbReference type="STRING" id="1073089.A0A1L9RXJ2"/>
<keyword evidence="7" id="KW-0183">Conidiation</keyword>
<accession>A0A1L9RXJ2</accession>
<dbReference type="InterPro" id="IPR000818">
    <property type="entry name" value="TEA/ATTS_dom"/>
</dbReference>
<proteinExistence type="inferred from homology"/>
<feature type="compositionally biased region" description="Polar residues" evidence="9">
    <location>
        <begin position="218"/>
        <end position="233"/>
    </location>
</feature>
<dbReference type="Proteomes" id="UP000184383">
    <property type="component" value="Unassembled WGS sequence"/>
</dbReference>
<keyword evidence="4" id="KW-0010">Activator</keyword>
<feature type="DNA-binding region" description="TEA" evidence="8">
    <location>
        <begin position="131"/>
        <end position="205"/>
    </location>
</feature>
<evidence type="ECO:0000256" key="5">
    <source>
        <dbReference type="ARBA" id="ARBA00023163"/>
    </source>
</evidence>
<feature type="region of interest" description="Disordered" evidence="9">
    <location>
        <begin position="515"/>
        <end position="538"/>
    </location>
</feature>
<feature type="region of interest" description="Disordered" evidence="9">
    <location>
        <begin position="90"/>
        <end position="115"/>
    </location>
</feature>
<keyword evidence="6" id="KW-0539">Nucleus</keyword>
<dbReference type="GO" id="GO:0005667">
    <property type="term" value="C:transcription regulator complex"/>
    <property type="evidence" value="ECO:0007669"/>
    <property type="project" value="TreeGrafter"/>
</dbReference>
<protein>
    <recommendedName>
        <fullName evidence="10">TEA domain-containing protein</fullName>
    </recommendedName>
</protein>
<evidence type="ECO:0000256" key="2">
    <source>
        <dbReference type="ARBA" id="ARBA00008421"/>
    </source>
</evidence>
<dbReference type="Gene3D" id="6.10.20.40">
    <property type="entry name" value="TEA/ATTS domain"/>
    <property type="match status" value="1"/>
</dbReference>
<dbReference type="PANTHER" id="PTHR11834">
    <property type="entry name" value="TRANSCRIPTIONAL ENHANCER FACTOR TEF RELATED"/>
    <property type="match status" value="1"/>
</dbReference>
<comment type="similarity">
    <text evidence="2">Belongs to the TEC1 family.</text>
</comment>
<sequence>MATDWQSEYIIPQNQPTLEGVGAHSNRALRNTSGNAQSYSDSIGNSNPPGREEHLQHLGYKYTYPPVPFNPQPVPAPVRYCDPQIYHRLQQRKIRRQHSVGPNASSSRRGRSYLNSQKYLEYRARPRRDTGKDGEPVWSDQLEDAFQKALEANPPMGRRKWSERGKSFGRNELIAKYIFNETGKKRSRKQVSSHLQVLDSFLKGDPDWERLVREDTKGSNSQHQSTGPRSRSSMDYPFSSHRSNPVHASFSDLRSTPSYAGTEPPFAMNSSMHDTRLNVVQGINFNMYLSPQEDGRVESAFHMYTRQGNPQRPVAPPRALDSIVNWPGTFPHLKELLDDTNNSLDSDIILLESNLELANEFPPPGSKIGASLELDFKHPNTRHVHMVDQMKDWKYSTYLYQGGQLINDKHFSSDGPITTKARIFFIPEWWGALFKDLMVERQNFERNGQYQEGYEHTRKYLAQLSAVQVIRAIPKSPRLSGQYMGDNYEKPVAVLLWKFRQTRPQEVGTTTWTRLVPPPARIPASSPRPATGTGSLSFDSILSRPIQPSYQLPQPHEILHPSSTAHSHWPLYEPPQDNIPTMFSTAEPFDLLGPISKPEDSFGNKPAVTAVLEFPNSQPETSQPLNIHTSSGGSSMMNVVNDLSLPHPNFTTSPIGHETNYMPSQHDVSFHDSNSVLNTFFGPGAHSINEIGHSDVSWPTTTTAIPSDVGDNYSHIPFHTSEHQVPVSREMPQSNSFESYLPQDEWIKIVGSMPDDPSMHGAGTDHATSYADAGTVEAI</sequence>
<dbReference type="PROSITE" id="PS51088">
    <property type="entry name" value="TEA_2"/>
    <property type="match status" value="1"/>
</dbReference>
<dbReference type="PRINTS" id="PR00065">
    <property type="entry name" value="TEADOMAIN"/>
</dbReference>
<evidence type="ECO:0000256" key="1">
    <source>
        <dbReference type="ARBA" id="ARBA00004123"/>
    </source>
</evidence>
<dbReference type="InterPro" id="IPR038096">
    <property type="entry name" value="TEA/ATTS_sf"/>
</dbReference>
<dbReference type="OrthoDB" id="10006572at2759"/>
<dbReference type="GO" id="GO:0005634">
    <property type="term" value="C:nucleus"/>
    <property type="evidence" value="ECO:0007669"/>
    <property type="project" value="UniProtKB-SubCell"/>
</dbReference>
<dbReference type="InterPro" id="IPR050937">
    <property type="entry name" value="TEC1_TEAD_TF"/>
</dbReference>
<keyword evidence="5" id="KW-0804">Transcription</keyword>
<dbReference type="GeneID" id="63753144"/>
<dbReference type="SMART" id="SM00426">
    <property type="entry name" value="TEA"/>
    <property type="match status" value="1"/>
</dbReference>
<feature type="region of interest" description="Disordered" evidence="9">
    <location>
        <begin position="757"/>
        <end position="779"/>
    </location>
</feature>
<dbReference type="GO" id="GO:0000978">
    <property type="term" value="F:RNA polymerase II cis-regulatory region sequence-specific DNA binding"/>
    <property type="evidence" value="ECO:0007669"/>
    <property type="project" value="TreeGrafter"/>
</dbReference>